<dbReference type="InterPro" id="IPR001343">
    <property type="entry name" value="Hemolysn_Ca-bd"/>
</dbReference>
<sequence length="2038" mass="204156">MADTVQPTLYGLSFPRTIDLSSGAKTITFAASADDDLSGVSYAVITFDKGFGSAGSSFYLFGSNDSWADGSSAIQATIPVGAPNGTYTVTSVDLRDAAGNQRYYTTADLNARGIGTTITVSGADNTGPTLTALSFDPTVDLSGGDATFRYAASASDRSGIASLSFEIRDAEGRYQGNYYLFGGTDSWADGTSSGSDTIRVSTPPGTYHVASVRVTDTAGNQTTYTEAELAGMAGIQKTFTISGADTSGPTLTGLDFDRNVDLSGGDATFHFSAAASDRSGVASVVLRVQSQTGQYLGNYYLFGGSDSWDDGRSAGTDTIRAATPPGTYVVAQVDVTDKAGNTRTYLQGDLQALGLPNTFTVGASDLEGPTLTGFTHPDGVSLAGGAKDITFGVSATDRSGIASAVVRFDKDLLGGGGRNVYIFGSTADPWSDGASSDTETVPVTTQPGTYTVLSLELTDKAGNTRSYTTAELKALGYSTTVVVGATDTTAPQLTGLAFPANVDVSGSAKNVTFGASATDNATGIASVVLHFDKDFFGGTGRGTIAIPGSSNDSWADGSSALTTLFPTSTRSGVYTLTDVVVTDGAGNVRTYAAADLPGLGITQTKLTVNGDRTAPELTALTFPGTVDVSTGARIQPFAAQARDNATGIASVAVTFDKNLYGGTGPSTVLLNGAGDSWADGASSLGVTIPKEAKSGLYTVARVSVTDGAGNVRTYATTDLKALGIGTSLTITGGAATPDTTPPDLKNLAFPATVDVSAGPKAALFGVAATDDASGIRSVTITFDKNLVTGGAGPYRIVLDGTGDSWADNASRINLTIPQNARNGTYLITGFEVTDGAGNRHAYTPAELKALGFGTDLTITGASSDRTAPELDLIGFPTTVDLSGGAKSVSFLAAASDVGTGIGSVRIRFDKDLSGGTGTGLIEIAGLGPDSWADGSSRLVQVIPTTARNGTYTVTGVDVIDKVGNVRSYTTAQLKALGLVTGLTVTGAPPLPAKDTVGPQVGSLDFTGVIDLTKGRGGFVLDASASDQTGLRGGVVTFDHGLQLSTGTTTSLSFGADGRFGATVVAGTGSPIYQIARLDLTDTLGLVRSYTGAQLAAFGLQTSVFVLTATFNVSASAVIGGTLGNDTLIGSAVNNVIYGLQGNDRIVCGGGFDWLYGGLGNDRYEISHSSTRIYEARGEGTDGVFTSVSYTLQLGQEIEVLSALSLTATTALTLIGNEFANTITGNAGANAFRGGLGRDRIDGRGGIDTADYSDKTAAVSVALNGSIAVSVLVGGVVEDTLLNVENVTGGAGNDLLTGDGYGNVLRGLAGNDVLCGRVGRDRLDGGAGIDVADYGEKTAGIAVTLNGATAVTVSVGGRAEDTLLNVENLIGGAGNDVLTGDALANGFRGGLGRDRIDGRGGIDVADYSDKTAGVSVTLNGASAVSVLVGGVAEDLLLNVENVTGGAGNDVLRGDGLANVLRGNAGNDLLCGGLGRDRLDGGAGADTADYGDRTAGVSLALNGTRSISVFVGGVAEDTLLDIENVFGGAGNDALTGDALANVFRGGLGRDRLDGGGGADTADYSDKTASVSVTLNGTTAVSVVVGGVAEDTLRNVENVTGGAGNDTLLGDGLGNVLIGAGGSDILQGGLGRDRLDGGAGLDLAYYDDKSAGIAVTLKGGIAASVLVGGIAEDTLLNVEGVIGGSGADILTGDAFDNLFLGNLGADRINGGAGFDTVYYSERNAAISVVLKGASAASVLVGGVAEDTLLNVENVVGGAGADSLTGDGLANAFLGGLGRDRIDGGAGLDTADYGDKTAAVSVTLAGAKAATVFVGGVAEDTILNVENVVGGGGADVLKGDGLANVLSGGAGADTLQGMAGNDTYWVDTARDAVLEAVGGGRDTVYATVSYALARGQEIEVLTLDAGGTGAFALTGNEFANTLTGNAGANRLAGGAGADTFVFDAPLGGGNLDRLTDFSAADDTIALDRSVFASLPVGALAAGAFKDLGVAGAVRDADDRILYDRTTGLLTYDADGSGVGAAVAFAVVETKAVLTAADFLVLA</sequence>
<dbReference type="InterPro" id="IPR011049">
    <property type="entry name" value="Serralysin-like_metalloprot_C"/>
</dbReference>
<dbReference type="PANTHER" id="PTHR38340">
    <property type="entry name" value="S-LAYER PROTEIN"/>
    <property type="match status" value="1"/>
</dbReference>
<protein>
    <submittedName>
        <fullName evidence="4">Ca2+-binding RTX toxin-like protein</fullName>
    </submittedName>
</protein>
<comment type="caution">
    <text evidence="4">The sequence shown here is derived from an EMBL/GenBank/DDBJ whole genome shotgun (WGS) entry which is preliminary data.</text>
</comment>
<accession>A0A840ZGG7</accession>
<evidence type="ECO:0000256" key="1">
    <source>
        <dbReference type="ARBA" id="ARBA00004613"/>
    </source>
</evidence>
<organism evidence="4 5">
    <name type="scientific">Methylorubrum rhodinum</name>
    <dbReference type="NCBI Taxonomy" id="29428"/>
    <lineage>
        <taxon>Bacteria</taxon>
        <taxon>Pseudomonadati</taxon>
        <taxon>Pseudomonadota</taxon>
        <taxon>Alphaproteobacteria</taxon>
        <taxon>Hyphomicrobiales</taxon>
        <taxon>Methylobacteriaceae</taxon>
        <taxon>Methylorubrum</taxon>
    </lineage>
</organism>
<dbReference type="Pfam" id="PF12245">
    <property type="entry name" value="Big_3_2"/>
    <property type="match status" value="1"/>
</dbReference>
<dbReference type="PRINTS" id="PR00313">
    <property type="entry name" value="CABNDNGRPT"/>
</dbReference>
<gene>
    <name evidence="4" type="ORF">HNR00_000773</name>
</gene>
<dbReference type="PANTHER" id="PTHR38340:SF1">
    <property type="entry name" value="S-LAYER PROTEIN"/>
    <property type="match status" value="1"/>
</dbReference>
<dbReference type="Proteomes" id="UP000583454">
    <property type="component" value="Unassembled WGS sequence"/>
</dbReference>
<dbReference type="GO" id="GO:0005509">
    <property type="term" value="F:calcium ion binding"/>
    <property type="evidence" value="ECO:0007669"/>
    <property type="project" value="InterPro"/>
</dbReference>
<dbReference type="InterPro" id="IPR022038">
    <property type="entry name" value="Ig-like_bact"/>
</dbReference>
<evidence type="ECO:0000313" key="5">
    <source>
        <dbReference type="Proteomes" id="UP000583454"/>
    </source>
</evidence>
<comment type="subcellular location">
    <subcellularLocation>
        <location evidence="1">Secreted</location>
    </subcellularLocation>
</comment>
<dbReference type="Pfam" id="PF00353">
    <property type="entry name" value="HemolysinCabind"/>
    <property type="match status" value="10"/>
</dbReference>
<keyword evidence="2" id="KW-0964">Secreted</keyword>
<proteinExistence type="predicted"/>
<dbReference type="GO" id="GO:0005576">
    <property type="term" value="C:extracellular region"/>
    <property type="evidence" value="ECO:0007669"/>
    <property type="project" value="UniProtKB-SubCell"/>
</dbReference>
<evidence type="ECO:0000256" key="2">
    <source>
        <dbReference type="ARBA" id="ARBA00022525"/>
    </source>
</evidence>
<dbReference type="PROSITE" id="PS00330">
    <property type="entry name" value="HEMOLYSIN_CALCIUM"/>
    <property type="match status" value="4"/>
</dbReference>
<evidence type="ECO:0000259" key="3">
    <source>
        <dbReference type="Pfam" id="PF12245"/>
    </source>
</evidence>
<evidence type="ECO:0000313" key="4">
    <source>
        <dbReference type="EMBL" id="MBB5756077.1"/>
    </source>
</evidence>
<keyword evidence="5" id="KW-1185">Reference proteome</keyword>
<reference evidence="4 5" key="1">
    <citation type="submission" date="2020-08" db="EMBL/GenBank/DDBJ databases">
        <title>Genomic Encyclopedia of Type Strains, Phase IV (KMG-IV): sequencing the most valuable type-strain genomes for metagenomic binning, comparative biology and taxonomic classification.</title>
        <authorList>
            <person name="Goeker M."/>
        </authorList>
    </citation>
    <scope>NUCLEOTIDE SEQUENCE [LARGE SCALE GENOMIC DNA]</scope>
    <source>
        <strain evidence="4 5">DSM 2163</strain>
    </source>
</reference>
<dbReference type="Gene3D" id="2.150.10.10">
    <property type="entry name" value="Serralysin-like metalloprotease, C-terminal"/>
    <property type="match status" value="7"/>
</dbReference>
<dbReference type="InterPro" id="IPR050557">
    <property type="entry name" value="RTX_toxin/Mannuronan_C5-epim"/>
</dbReference>
<dbReference type="SUPFAM" id="SSF51120">
    <property type="entry name" value="beta-Roll"/>
    <property type="match status" value="7"/>
</dbReference>
<dbReference type="InterPro" id="IPR018511">
    <property type="entry name" value="Hemolysin-typ_Ca-bd_CS"/>
</dbReference>
<name>A0A840ZGG7_9HYPH</name>
<dbReference type="EMBL" id="JACHOP010000002">
    <property type="protein sequence ID" value="MBB5756077.1"/>
    <property type="molecule type" value="Genomic_DNA"/>
</dbReference>
<feature type="domain" description="Ig-like" evidence="3">
    <location>
        <begin position="506"/>
        <end position="591"/>
    </location>
</feature>